<feature type="non-terminal residue" evidence="1">
    <location>
        <position position="1"/>
    </location>
</feature>
<proteinExistence type="predicted"/>
<comment type="caution">
    <text evidence="1">The sequence shown here is derived from an EMBL/GenBank/DDBJ whole genome shotgun (WGS) entry which is preliminary data.</text>
</comment>
<accession>A0ABN9T5V2</accession>
<organism evidence="1 2">
    <name type="scientific">Prorocentrum cordatum</name>
    <dbReference type="NCBI Taxonomy" id="2364126"/>
    <lineage>
        <taxon>Eukaryota</taxon>
        <taxon>Sar</taxon>
        <taxon>Alveolata</taxon>
        <taxon>Dinophyceae</taxon>
        <taxon>Prorocentrales</taxon>
        <taxon>Prorocentraceae</taxon>
        <taxon>Prorocentrum</taxon>
    </lineage>
</organism>
<protein>
    <submittedName>
        <fullName evidence="1">Uncharacterized protein</fullName>
    </submittedName>
</protein>
<name>A0ABN9T5V2_9DINO</name>
<dbReference type="EMBL" id="CAUYUJ010014380">
    <property type="protein sequence ID" value="CAK0840432.1"/>
    <property type="molecule type" value="Genomic_DNA"/>
</dbReference>
<evidence type="ECO:0000313" key="1">
    <source>
        <dbReference type="EMBL" id="CAK0840432.1"/>
    </source>
</evidence>
<feature type="non-terminal residue" evidence="1">
    <location>
        <position position="304"/>
    </location>
</feature>
<reference evidence="1" key="1">
    <citation type="submission" date="2023-10" db="EMBL/GenBank/DDBJ databases">
        <authorList>
            <person name="Chen Y."/>
            <person name="Shah S."/>
            <person name="Dougan E. K."/>
            <person name="Thang M."/>
            <person name="Chan C."/>
        </authorList>
    </citation>
    <scope>NUCLEOTIDE SEQUENCE [LARGE SCALE GENOMIC DNA]</scope>
</reference>
<gene>
    <name evidence="1" type="ORF">PCOR1329_LOCUS35885</name>
</gene>
<dbReference type="Proteomes" id="UP001189429">
    <property type="component" value="Unassembled WGS sequence"/>
</dbReference>
<sequence>QPISTRAYPVVGSTRIVRVGNFPKDALASLPPRPILGCFRWPYTARKASRWASKVTASSSRILLIRADCTEKPPNKLVFTSRAGRGRGRRTDLTRCQAVERPAHYGVALSNSTDDDPLYGNSARVDLYNQLQAGVRFELTRPNTNSFGTTPYVCSSEFECSICRDTLDNGFFSVDTVRAGISENLTAACSHEATADRRMEGDQPNEARRLRLGDMTLRPFLPMSAESSGDTFAFNRPLDVYPAEPLDNILTRLRYYRDRGWLDTDTQTVKLSMYFLNSELGRPRLEQLIITFHLSASGEIVYER</sequence>
<keyword evidence="2" id="KW-1185">Reference proteome</keyword>
<evidence type="ECO:0000313" key="2">
    <source>
        <dbReference type="Proteomes" id="UP001189429"/>
    </source>
</evidence>